<evidence type="ECO:0000313" key="2">
    <source>
        <dbReference type="Proteomes" id="UP000066480"/>
    </source>
</evidence>
<dbReference type="Proteomes" id="UP000066480">
    <property type="component" value="Chromosome"/>
</dbReference>
<evidence type="ECO:0000313" key="1">
    <source>
        <dbReference type="EMBL" id="AKU15235.1"/>
    </source>
</evidence>
<dbReference type="AlphaFoldDB" id="A0A0K1JF72"/>
<reference evidence="1 2" key="1">
    <citation type="submission" date="2015-03" db="EMBL/GenBank/DDBJ databases">
        <title>Luteipulveratus halotolerans sp. nov., a novel actinobacterium (Dermacoccaceae) from Sarawak, Malaysia.</title>
        <authorList>
            <person name="Juboi H."/>
            <person name="Basik A."/>
            <person name="Shamsul S.S."/>
            <person name="Arnold P."/>
            <person name="Schmitt E.K."/>
            <person name="Sanglier J.-J."/>
            <person name="Yeo T."/>
        </authorList>
    </citation>
    <scope>NUCLEOTIDE SEQUENCE [LARGE SCALE GENOMIC DNA]</scope>
    <source>
        <strain evidence="1 2">MN07-A0370</strain>
    </source>
</reference>
<name>A0A0K1JF72_9MICO</name>
<organism evidence="1 2">
    <name type="scientific">Luteipulveratus mongoliensis</name>
    <dbReference type="NCBI Taxonomy" id="571913"/>
    <lineage>
        <taxon>Bacteria</taxon>
        <taxon>Bacillati</taxon>
        <taxon>Actinomycetota</taxon>
        <taxon>Actinomycetes</taxon>
        <taxon>Micrococcales</taxon>
        <taxon>Dermacoccaceae</taxon>
        <taxon>Luteipulveratus</taxon>
    </lineage>
</organism>
<sequence length="73" mass="7077">MTQPGPADLPHQLTVVPAQPARWSAAKTATAAAIVIGLSSAGAIGAAVALPQEQNAGGFPGRVIQGPGGIPAQ</sequence>
<accession>A0A0K1JF72</accession>
<dbReference type="EMBL" id="CP011112">
    <property type="protein sequence ID" value="AKU15235.1"/>
    <property type="molecule type" value="Genomic_DNA"/>
</dbReference>
<dbReference type="RefSeq" id="WP_052590043.1">
    <property type="nucleotide sequence ID" value="NZ_CP011112.1"/>
</dbReference>
<dbReference type="KEGG" id="lmoi:VV02_04095"/>
<proteinExistence type="predicted"/>
<protein>
    <submittedName>
        <fullName evidence="1">Uncharacterized protein</fullName>
    </submittedName>
</protein>
<gene>
    <name evidence="1" type="ORF">VV02_04095</name>
</gene>
<keyword evidence="2" id="KW-1185">Reference proteome</keyword>